<dbReference type="FunFam" id="3.40.50.1000:FF:000137">
    <property type="entry name" value="Hydrolase family protein / HAD-superfamily protein"/>
    <property type="match status" value="1"/>
</dbReference>
<dbReference type="Pfam" id="PF13344">
    <property type="entry name" value="Hydrolase_6"/>
    <property type="match status" value="1"/>
</dbReference>
<name>A0A2I0BGJ7_9ASPA</name>
<dbReference type="InterPro" id="IPR023214">
    <property type="entry name" value="HAD_sf"/>
</dbReference>
<organism evidence="1 2">
    <name type="scientific">Apostasia shenzhenica</name>
    <dbReference type="NCBI Taxonomy" id="1088818"/>
    <lineage>
        <taxon>Eukaryota</taxon>
        <taxon>Viridiplantae</taxon>
        <taxon>Streptophyta</taxon>
        <taxon>Embryophyta</taxon>
        <taxon>Tracheophyta</taxon>
        <taxon>Spermatophyta</taxon>
        <taxon>Magnoliopsida</taxon>
        <taxon>Liliopsida</taxon>
        <taxon>Asparagales</taxon>
        <taxon>Orchidaceae</taxon>
        <taxon>Apostasioideae</taxon>
        <taxon>Apostasia</taxon>
    </lineage>
</organism>
<evidence type="ECO:0000313" key="1">
    <source>
        <dbReference type="EMBL" id="PKA66925.1"/>
    </source>
</evidence>
<dbReference type="PANTHER" id="PTHR14269">
    <property type="entry name" value="CDP-DIACYLGLYCEROL--GLYCEROL-3-PHOSPHATE 3-PHOSPHATIDYLTRANSFERASE-RELATED"/>
    <property type="match status" value="1"/>
</dbReference>
<dbReference type="InterPro" id="IPR006353">
    <property type="entry name" value="HAD-SF_hydro_IIA_CECR5"/>
</dbReference>
<keyword evidence="2" id="KW-1185">Reference proteome</keyword>
<evidence type="ECO:0000313" key="2">
    <source>
        <dbReference type="Proteomes" id="UP000236161"/>
    </source>
</evidence>
<dbReference type="EMBL" id="KZ451885">
    <property type="protein sequence ID" value="PKA66925.1"/>
    <property type="molecule type" value="Genomic_DNA"/>
</dbReference>
<dbReference type="STRING" id="1088818.A0A2I0BGJ7"/>
<dbReference type="NCBIfam" id="TIGR01456">
    <property type="entry name" value="CECR5"/>
    <property type="match status" value="1"/>
</dbReference>
<protein>
    <submittedName>
        <fullName evidence="1">Uncharacterized protein</fullName>
    </submittedName>
</protein>
<dbReference type="AlphaFoldDB" id="A0A2I0BGJ7"/>
<dbReference type="SUPFAM" id="SSF56784">
    <property type="entry name" value="HAD-like"/>
    <property type="match status" value="1"/>
</dbReference>
<dbReference type="Gene3D" id="3.40.50.1000">
    <property type="entry name" value="HAD superfamily/HAD-like"/>
    <property type="match status" value="2"/>
</dbReference>
<dbReference type="PANTHER" id="PTHR14269:SF4">
    <property type="entry name" value="CAT EYE SYNDROME CRITICAL REGION PROTEIN 5"/>
    <property type="match status" value="1"/>
</dbReference>
<gene>
    <name evidence="1" type="ORF">AXF42_Ash003582</name>
</gene>
<dbReference type="Proteomes" id="UP000236161">
    <property type="component" value="Unassembled WGS sequence"/>
</dbReference>
<dbReference type="InterPro" id="IPR006357">
    <property type="entry name" value="HAD-SF_hydro_IIA"/>
</dbReference>
<dbReference type="Pfam" id="PF13242">
    <property type="entry name" value="Hydrolase_like"/>
    <property type="match status" value="1"/>
</dbReference>
<accession>A0A2I0BGJ7</accession>
<reference evidence="1 2" key="1">
    <citation type="journal article" date="2017" name="Nature">
        <title>The Apostasia genome and the evolution of orchids.</title>
        <authorList>
            <person name="Zhang G.Q."/>
            <person name="Liu K.W."/>
            <person name="Li Z."/>
            <person name="Lohaus R."/>
            <person name="Hsiao Y.Y."/>
            <person name="Niu S.C."/>
            <person name="Wang J.Y."/>
            <person name="Lin Y.C."/>
            <person name="Xu Q."/>
            <person name="Chen L.J."/>
            <person name="Yoshida K."/>
            <person name="Fujiwara S."/>
            <person name="Wang Z.W."/>
            <person name="Zhang Y.Q."/>
            <person name="Mitsuda N."/>
            <person name="Wang M."/>
            <person name="Liu G.H."/>
            <person name="Pecoraro L."/>
            <person name="Huang H.X."/>
            <person name="Xiao X.J."/>
            <person name="Lin M."/>
            <person name="Wu X.Y."/>
            <person name="Wu W.L."/>
            <person name="Chen Y.Y."/>
            <person name="Chang S.B."/>
            <person name="Sakamoto S."/>
            <person name="Ohme-Takagi M."/>
            <person name="Yagi M."/>
            <person name="Zeng S.J."/>
            <person name="Shen C.Y."/>
            <person name="Yeh C.M."/>
            <person name="Luo Y.B."/>
            <person name="Tsai W.C."/>
            <person name="Van de Peer Y."/>
            <person name="Liu Z.J."/>
        </authorList>
    </citation>
    <scope>NUCLEOTIDE SEQUENCE [LARGE SCALE GENOMIC DNA]</scope>
    <source>
        <strain evidence="2">cv. Shenzhen</strain>
        <tissue evidence="1">Stem</tissue>
    </source>
</reference>
<proteinExistence type="predicted"/>
<dbReference type="InterPro" id="IPR036412">
    <property type="entry name" value="HAD-like_sf"/>
</dbReference>
<dbReference type="NCBIfam" id="TIGR01460">
    <property type="entry name" value="HAD-SF-IIA"/>
    <property type="match status" value="1"/>
</dbReference>
<dbReference type="InterPro" id="IPR050324">
    <property type="entry name" value="CDP-alcohol_PTase-I"/>
</dbReference>
<dbReference type="GO" id="GO:0005739">
    <property type="term" value="C:mitochondrion"/>
    <property type="evidence" value="ECO:0007669"/>
    <property type="project" value="TreeGrafter"/>
</dbReference>
<sequence>MRFRSVFRVSQIKASSSRFRRLYSQLWPQSGRSPFGIAFDIDGVLIRGGDPVGGSPLALRRLYGDDGILKVPYIFLTNGGGVPESKRASELSSLLGVQISPLQVVQGHAPFRDLVCRFENELVVAVGKGEPVEVMLEYGFKKVLSIDEYASFFKDIDPLSHYKSWSVKQTHEMKSTVKESYSSYNVHLDAVKGTFIVSDPVDWGRDIQVLCDILSCGGVPGRHQPALYFASDDLEYQTAFLSERLGMGAFRIALESIFNSVNNNPLQYTSFGKPNPVVFKNAEVVLTQVASNLCGDKVSLGCSNVNQFSTIYMIGDNPMVDIQGAAKAGRPWFSILTRTGVFKGKQNHENFPADSVSSNSAL</sequence>
<dbReference type="OrthoDB" id="10251048at2759"/>
<dbReference type="GO" id="GO:0046474">
    <property type="term" value="P:glycerophospholipid biosynthetic process"/>
    <property type="evidence" value="ECO:0007669"/>
    <property type="project" value="TreeGrafter"/>
</dbReference>